<feature type="signal peptide" evidence="1">
    <location>
        <begin position="1"/>
        <end position="18"/>
    </location>
</feature>
<keyword evidence="3" id="KW-1185">Reference proteome</keyword>
<accession>A0A7J7KTW6</accession>
<keyword evidence="1" id="KW-0732">Signal</keyword>
<protein>
    <submittedName>
        <fullName evidence="2">Uncharacterized protein</fullName>
    </submittedName>
</protein>
<dbReference type="EMBL" id="VXIV02000006">
    <property type="protein sequence ID" value="KAF6041650.1"/>
    <property type="molecule type" value="Genomic_DNA"/>
</dbReference>
<proteinExistence type="predicted"/>
<organism evidence="2 3">
    <name type="scientific">Bugula neritina</name>
    <name type="common">Brown bryozoan</name>
    <name type="synonym">Sertularia neritina</name>
    <dbReference type="NCBI Taxonomy" id="10212"/>
    <lineage>
        <taxon>Eukaryota</taxon>
        <taxon>Metazoa</taxon>
        <taxon>Spiralia</taxon>
        <taxon>Lophotrochozoa</taxon>
        <taxon>Bryozoa</taxon>
        <taxon>Gymnolaemata</taxon>
        <taxon>Cheilostomatida</taxon>
        <taxon>Flustrina</taxon>
        <taxon>Buguloidea</taxon>
        <taxon>Bugulidae</taxon>
        <taxon>Bugula</taxon>
    </lineage>
</organism>
<reference evidence="2" key="1">
    <citation type="submission" date="2020-06" db="EMBL/GenBank/DDBJ databases">
        <title>Draft genome of Bugula neritina, a colonial animal packing powerful symbionts and potential medicines.</title>
        <authorList>
            <person name="Rayko M."/>
        </authorList>
    </citation>
    <scope>NUCLEOTIDE SEQUENCE [LARGE SCALE GENOMIC DNA]</scope>
    <source>
        <strain evidence="2">Kwan_BN1</strain>
    </source>
</reference>
<dbReference type="AlphaFoldDB" id="A0A7J7KTW6"/>
<evidence type="ECO:0000313" key="3">
    <source>
        <dbReference type="Proteomes" id="UP000593567"/>
    </source>
</evidence>
<evidence type="ECO:0000256" key="1">
    <source>
        <dbReference type="SAM" id="SignalP"/>
    </source>
</evidence>
<gene>
    <name evidence="2" type="ORF">EB796_000033</name>
</gene>
<sequence>MNLLKLCVFTILWVMVDSAALNAIFKSSSLKNLSRNKRGIQSASPALFDRYSAYLLANGLVELNRELNFVRNTETSPFQRSLNSYFNTGPLNVYLTIRGNSSIVNATAALEPDMSAYDVIKAAELEYSFSHPSSSNPFSASLEISNVGDQRCATIKQLGDESGIWNVEIINQNEETKHNSLCIPRRYHLPMRAGYHMTISRVL</sequence>
<evidence type="ECO:0000313" key="2">
    <source>
        <dbReference type="EMBL" id="KAF6041650.1"/>
    </source>
</evidence>
<feature type="chain" id="PRO_5029662677" evidence="1">
    <location>
        <begin position="19"/>
        <end position="203"/>
    </location>
</feature>
<dbReference type="Proteomes" id="UP000593567">
    <property type="component" value="Unassembled WGS sequence"/>
</dbReference>
<name>A0A7J7KTW6_BUGNE</name>
<comment type="caution">
    <text evidence="2">The sequence shown here is derived from an EMBL/GenBank/DDBJ whole genome shotgun (WGS) entry which is preliminary data.</text>
</comment>